<dbReference type="STRING" id="931890.G8JPD0"/>
<evidence type="ECO:0000259" key="3">
    <source>
        <dbReference type="Pfam" id="PF10350"/>
    </source>
</evidence>
<dbReference type="Pfam" id="PF10350">
    <property type="entry name" value="DUF2428"/>
    <property type="match status" value="1"/>
</dbReference>
<feature type="domain" description="tRNA (32-2'-O)-methyltransferase regulator THADA-like TPR repeats region" evidence="4">
    <location>
        <begin position="220"/>
        <end position="484"/>
    </location>
</feature>
<feature type="domain" description="tRNA (32-2'-O)-methyltransferase regulator THADA-like C-terminal TPR repeats region" evidence="5">
    <location>
        <begin position="821"/>
        <end position="981"/>
    </location>
</feature>
<dbReference type="eggNOG" id="KOG1810">
    <property type="taxonomic scope" value="Eukaryota"/>
</dbReference>
<protein>
    <submittedName>
        <fullName evidence="6">Uncharacterized protein</fullName>
    </submittedName>
</protein>
<accession>G8JPD0</accession>
<feature type="domain" description="DUF2428" evidence="3">
    <location>
        <begin position="596"/>
        <end position="819"/>
    </location>
</feature>
<dbReference type="InterPro" id="IPR056843">
    <property type="entry name" value="THADA-like_TPR"/>
</dbReference>
<proteinExistence type="inferred from homology"/>
<dbReference type="FunCoup" id="G8JPD0">
    <property type="interactions" value="28"/>
</dbReference>
<evidence type="ECO:0000313" key="7">
    <source>
        <dbReference type="Proteomes" id="UP000006790"/>
    </source>
</evidence>
<dbReference type="PANTHER" id="PTHR14387">
    <property type="entry name" value="THADA/DEATH RECEPTOR INTERACTING PROTEIN"/>
    <property type="match status" value="1"/>
</dbReference>
<reference evidence="7" key="1">
    <citation type="journal article" date="2012" name="G3 (Bethesda)">
        <title>Pichia sorbitophila, an interspecies yeast hybrid reveals early steps of genome resolution following polyploidization.</title>
        <authorList>
            <person name="Leh Louis V."/>
            <person name="Despons L."/>
            <person name="Friedrich A."/>
            <person name="Martin T."/>
            <person name="Durrens P."/>
            <person name="Casaregola S."/>
            <person name="Neuveglise C."/>
            <person name="Fairhead C."/>
            <person name="Marck C."/>
            <person name="Cruz J.A."/>
            <person name="Straub M.L."/>
            <person name="Kugler V."/>
            <person name="Sacerdot C."/>
            <person name="Uzunov Z."/>
            <person name="Thierry A."/>
            <person name="Weiss S."/>
            <person name="Bleykasten C."/>
            <person name="De Montigny J."/>
            <person name="Jacques N."/>
            <person name="Jung P."/>
            <person name="Lemaire M."/>
            <person name="Mallet S."/>
            <person name="Morel G."/>
            <person name="Richard G.F."/>
            <person name="Sarkar A."/>
            <person name="Savel G."/>
            <person name="Schacherer J."/>
            <person name="Seret M.L."/>
            <person name="Talla E."/>
            <person name="Samson G."/>
            <person name="Jubin C."/>
            <person name="Poulain J."/>
            <person name="Vacherie B."/>
            <person name="Barbe V."/>
            <person name="Pelletier E."/>
            <person name="Sherman D.J."/>
            <person name="Westhof E."/>
            <person name="Weissenbach J."/>
            <person name="Baret P.V."/>
            <person name="Wincker P."/>
            <person name="Gaillardin C."/>
            <person name="Dujon B."/>
            <person name="Souciet J.L."/>
        </authorList>
    </citation>
    <scope>NUCLEOTIDE SEQUENCE [LARGE SCALE GENOMIC DNA]</scope>
    <source>
        <strain evidence="7">CBS 270.75 / DBVPG 7215 / KCTC 17166 / NRRL Y-17582</strain>
    </source>
</reference>
<evidence type="ECO:0000313" key="6">
    <source>
        <dbReference type="EMBL" id="AET38397.1"/>
    </source>
</evidence>
<dbReference type="KEGG" id="erc:Ecym_2688"/>
<dbReference type="GO" id="GO:0005829">
    <property type="term" value="C:cytosol"/>
    <property type="evidence" value="ECO:0007669"/>
    <property type="project" value="TreeGrafter"/>
</dbReference>
<dbReference type="InParanoid" id="G8JPD0"/>
<dbReference type="EMBL" id="CP002498">
    <property type="protein sequence ID" value="AET38397.1"/>
    <property type="molecule type" value="Genomic_DNA"/>
</dbReference>
<dbReference type="RefSeq" id="XP_003645214.1">
    <property type="nucleotide sequence ID" value="XM_003645166.1"/>
</dbReference>
<evidence type="ECO:0000259" key="5">
    <source>
        <dbReference type="Pfam" id="PF25151"/>
    </source>
</evidence>
<dbReference type="Proteomes" id="UP000006790">
    <property type="component" value="Chromosome 2"/>
</dbReference>
<organism evidence="6 7">
    <name type="scientific">Eremothecium cymbalariae (strain CBS 270.75 / DBVPG 7215 / KCTC 17166 / NRRL Y-17582)</name>
    <name type="common">Yeast</name>
    <dbReference type="NCBI Taxonomy" id="931890"/>
    <lineage>
        <taxon>Eukaryota</taxon>
        <taxon>Fungi</taxon>
        <taxon>Dikarya</taxon>
        <taxon>Ascomycota</taxon>
        <taxon>Saccharomycotina</taxon>
        <taxon>Saccharomycetes</taxon>
        <taxon>Saccharomycetales</taxon>
        <taxon>Saccharomycetaceae</taxon>
        <taxon>Eremothecium</taxon>
    </lineage>
</organism>
<evidence type="ECO:0000256" key="1">
    <source>
        <dbReference type="ARBA" id="ARBA00010409"/>
    </source>
</evidence>
<dbReference type="GeneID" id="11470776"/>
<dbReference type="OMA" id="TQHITRR"/>
<dbReference type="GO" id="GO:0002130">
    <property type="term" value="P:wobble position ribose methylation"/>
    <property type="evidence" value="ECO:0007669"/>
    <property type="project" value="EnsemblFungi"/>
</dbReference>
<dbReference type="OrthoDB" id="73997at2759"/>
<comment type="similarity">
    <text evidence="1">Belongs to the THADA family.</text>
</comment>
<dbReference type="InterPro" id="IPR051954">
    <property type="entry name" value="tRNA_methyltransferase_THADA"/>
</dbReference>
<evidence type="ECO:0000259" key="4">
    <source>
        <dbReference type="Pfam" id="PF25150"/>
    </source>
</evidence>
<dbReference type="HOGENOM" id="CLU_001011_2_0_1"/>
<name>G8JPD0_ERECY</name>
<dbReference type="SUPFAM" id="SSF48371">
    <property type="entry name" value="ARM repeat"/>
    <property type="match status" value="1"/>
</dbReference>
<dbReference type="PANTHER" id="PTHR14387:SF0">
    <property type="entry name" value="DUF2428 DOMAIN-CONTAINING PROTEIN"/>
    <property type="match status" value="1"/>
</dbReference>
<gene>
    <name evidence="6" type="ordered locus">Ecym_2688</name>
</gene>
<evidence type="ECO:0000256" key="2">
    <source>
        <dbReference type="ARBA" id="ARBA00022694"/>
    </source>
</evidence>
<keyword evidence="2" id="KW-0819">tRNA processing</keyword>
<dbReference type="InterPro" id="IPR056842">
    <property type="entry name" value="THADA-like_TPR_C"/>
</dbReference>
<keyword evidence="7" id="KW-1185">Reference proteome</keyword>
<sequence>MMAADINYWKSWLINYKTDQFELDYDGAILGFERSFMAIFESLQEDHVSDETRLVLTDAVGIWMLRSRQLLTKSNGRGGYEVVLKEQLLTLERATFLFRYVIDFWSGGGAPLANSLRHMFSKMLQLLEEIHKDEVLSVYKLWIEDVLSISPFIRFLYFLLDAFAAKMDLKMVLELRPGFIESSLSYMWSDSLSSLVGKCITTLLINLYTYHYSEHTLVEWLELWEAPVIKFLNQSRCAKRVRIYVLANVFKSVPPLAFNLFIWRNLQQKPGLLLPLLKIGQELAIEEEPFHENKLISLNELSSLLTIDQYKLAAFEVLTYSPKGSRPVRPYIFDIIKKNLQIFFVDFDIETRNSFHSSFRHFINRIRDSTYSLNRDALKLRAKNKFPDEQEDKLKQVGEARQFLQYLVEFMTLQIAPGMQYQRKSLAYKFLNTLALSGVDSVVDEKFLDTKKRMEFPFRISIFDGCMIRLLCDNMTNDYDDIRQWSLELLLTVFNSPKGKPFHYLVDTVDLERKAYQLLNFYKDSDGGSKVMEFLFSISTDQIGFMTKLINELDTYLSATESDLTQSLENPVSGLFTTLNVLFVRYEFTNEAEYLIQSCINLVLKNWNTAKEILCHDSPEGNLPLKYLNGGTSDAIITSYAFKSIKESSSLFSTLLLRAPMSNQQLIECGELLIDQLSTIRHSGAFQSIIPSFASCCKRCMRDIPNQMEAWLNESIKSLQTKTQYITRRSGGLPFLITAILAAEKNKSRPWLKYTYESLSEIARIPILEHEEKLDLPQVNALNCIRTLFIESTLSEACTPYVYPALELCLENFTSPLWAMRNCSIMLFTALQNRLFGKIGKNTSARLFFTRYKGIREILLKKLQESVDITSRPSTSRSITSTVNSLIVQSEQSEIESIFLVLTTLSRLKPTPGYDGLDAFKLEILKCLENRNWKIREMAARALPALIEEPYQQSLSLLDNRKCSVRHQNRLHGRLLAVKQLVTLELSKVDARPIPLKLSNFILRSYNYYIGKKNPCNVTAKAYVDVVRIILENSIDVLESDKLNLVRHFGNYFAEANERYIVDGSLQLLLAEVVKVILQNEKREHITDIVLLGIYSPFFEVQLATLEYIQSSINIASASFAEVQNKLMEMVDARDVYPHVKSVVLKTLEKSRRVMDSNRLFAILDSNLPESMQASALALLGSCAKSHTDDEKLWSLTKKYSQDEMPHHFRMSSLCCLINRLTSSNIIVDNNCFKTKLLYAIYCSLWDDDVDIRTTAAIFLNKNYLELTHVQQQTSASVTAELFTRKFAETAEPGVILDLCVEAVSNLENNLSSVQPQEASVFRGLFAIEDDNQFRNTISFATNYIFLLGSIKPRTTEVEDLIKFLESRLLNHVDCFSCSDGFLGWCSDPDIFNFIIILRNLIAQLSSTHLELIDNRLIAMKCHPSVFRMLG</sequence>
<dbReference type="InterPro" id="IPR019442">
    <property type="entry name" value="THADA/TRM732_DUF2428"/>
</dbReference>
<dbReference type="Pfam" id="PF25150">
    <property type="entry name" value="TPR_Trm732"/>
    <property type="match status" value="1"/>
</dbReference>
<dbReference type="InterPro" id="IPR016024">
    <property type="entry name" value="ARM-type_fold"/>
</dbReference>
<dbReference type="Pfam" id="PF25151">
    <property type="entry name" value="TPR_Trm732_C"/>
    <property type="match status" value="1"/>
</dbReference>